<feature type="domain" description="DUF7587" evidence="2">
    <location>
        <begin position="20"/>
        <end position="154"/>
    </location>
</feature>
<accession>Q7RWK3</accession>
<keyword evidence="4" id="KW-1185">Reference proteome</keyword>
<dbReference type="HOGENOM" id="CLU_662382_0_0_1"/>
<reference evidence="3 4" key="1">
    <citation type="journal article" date="2003" name="Nature">
        <title>The genome sequence of the filamentous fungus Neurospora crassa.</title>
        <authorList>
            <person name="Galagan J.E."/>
            <person name="Calvo S.E."/>
            <person name="Borkovich K.A."/>
            <person name="Selker E.U."/>
            <person name="Read N.D."/>
            <person name="Jaffe D."/>
            <person name="FitzHugh W."/>
            <person name="Ma L.J."/>
            <person name="Smirnov S."/>
            <person name="Purcell S."/>
            <person name="Rehman B."/>
            <person name="Elkins T."/>
            <person name="Engels R."/>
            <person name="Wang S."/>
            <person name="Nielsen C.B."/>
            <person name="Butler J."/>
            <person name="Endrizzi M."/>
            <person name="Qui D."/>
            <person name="Ianakiev P."/>
            <person name="Bell-Pedersen D."/>
            <person name="Nelson M.A."/>
            <person name="Werner-Washburne M."/>
            <person name="Selitrennikoff C.P."/>
            <person name="Kinsey J.A."/>
            <person name="Braun E.L."/>
            <person name="Zelter A."/>
            <person name="Schulte U."/>
            <person name="Kothe G.O."/>
            <person name="Jedd G."/>
            <person name="Mewes W."/>
            <person name="Staben C."/>
            <person name="Marcotte E."/>
            <person name="Greenberg D."/>
            <person name="Roy A."/>
            <person name="Foley K."/>
            <person name="Naylor J."/>
            <person name="Stange-Thomann N."/>
            <person name="Barrett R."/>
            <person name="Gnerre S."/>
            <person name="Kamal M."/>
            <person name="Kamvysselis M."/>
            <person name="Mauceli E."/>
            <person name="Bielke C."/>
            <person name="Rudd S."/>
            <person name="Frishman D."/>
            <person name="Krystofova S."/>
            <person name="Rasmussen C."/>
            <person name="Metzenberg R.L."/>
            <person name="Perkins D.D."/>
            <person name="Kroken S."/>
            <person name="Cogoni C."/>
            <person name="Macino G."/>
            <person name="Catcheside D."/>
            <person name="Li W."/>
            <person name="Pratt R.J."/>
            <person name="Osmani S.A."/>
            <person name="DeSouza C.P."/>
            <person name="Glass L."/>
            <person name="Orbach M.J."/>
            <person name="Berglund J.A."/>
            <person name="Voelker R."/>
            <person name="Yarden O."/>
            <person name="Plamann M."/>
            <person name="Seiler S."/>
            <person name="Dunlap J."/>
            <person name="Radford A."/>
            <person name="Aramayo R."/>
            <person name="Natvig D.O."/>
            <person name="Alex L.A."/>
            <person name="Mannhaupt G."/>
            <person name="Ebbole D.J."/>
            <person name="Freitag M."/>
            <person name="Paulsen I."/>
            <person name="Sachs M.S."/>
            <person name="Lander E.S."/>
            <person name="Nusbaum C."/>
            <person name="Birren B."/>
        </authorList>
    </citation>
    <scope>NUCLEOTIDE SEQUENCE [LARGE SCALE GENOMIC DNA]</scope>
    <source>
        <strain evidence="4">ATCC 24698 / 74-OR23-1A / CBS 708.71 / DSM 1257 / FGSC 987</strain>
    </source>
</reference>
<dbReference type="InParanoid" id="Q7RWK3"/>
<sequence>MSEVFWYIVSRDEPVISLTLPPKLFYVRHGSSQAYPTDDGGFISRAPDRDISNEEKLVENAEAHFDWYNEDWESCFISAFSDKIHAYNWSRRPCLRRPVTIYELDTRKLPPGILVLDVFMLCTFLDIDYQFNKNKDEFLFYCGIPGSCVVDRWDREGKWELVASRAVNRYAPRITDFPSSWAKVIGIAERAQIWEEHRRQREREVLERQKSVELDTAAVCDSDVVDDLAGEMEVLDLNTDVDTSYESDIPRPNTAPGIITTTTVSSHASQTTQGEQTRQSKPEELERQKSAESNINTNNDSLMNEFIKHMEAVALGATPVEHDALIDNTLKMAQESTTAAPTTRLNDCAGTSMMLVRLRREPADDSEGGALFCATVADRYVRCGGDIEMEVADGNCPGEVGGDDTTSGRKYGSGA</sequence>
<evidence type="ECO:0000256" key="1">
    <source>
        <dbReference type="SAM" id="MobiDB-lite"/>
    </source>
</evidence>
<evidence type="ECO:0000259" key="2">
    <source>
        <dbReference type="Pfam" id="PF24494"/>
    </source>
</evidence>
<gene>
    <name evidence="3" type="ORF">NCU05081</name>
</gene>
<dbReference type="OrthoDB" id="88561at2759"/>
<dbReference type="EMBL" id="CM002241">
    <property type="protein sequence ID" value="EAA26834.1"/>
    <property type="molecule type" value="Genomic_DNA"/>
</dbReference>
<feature type="region of interest" description="Disordered" evidence="1">
    <location>
        <begin position="395"/>
        <end position="415"/>
    </location>
</feature>
<protein>
    <recommendedName>
        <fullName evidence="2">DUF7587 domain-containing protein</fullName>
    </recommendedName>
</protein>
<name>Q7RWK3_NEUCR</name>
<organism evidence="3 4">
    <name type="scientific">Neurospora crassa (strain ATCC 24698 / 74-OR23-1A / CBS 708.71 / DSM 1257 / FGSC 987)</name>
    <dbReference type="NCBI Taxonomy" id="367110"/>
    <lineage>
        <taxon>Eukaryota</taxon>
        <taxon>Fungi</taxon>
        <taxon>Dikarya</taxon>
        <taxon>Ascomycota</taxon>
        <taxon>Pezizomycotina</taxon>
        <taxon>Sordariomycetes</taxon>
        <taxon>Sordariomycetidae</taxon>
        <taxon>Sordariales</taxon>
        <taxon>Sordariaceae</taxon>
        <taxon>Neurospora</taxon>
    </lineage>
</organism>
<evidence type="ECO:0000313" key="3">
    <source>
        <dbReference type="EMBL" id="EAA26834.1"/>
    </source>
</evidence>
<dbReference type="GeneID" id="3872217"/>
<dbReference type="KEGG" id="ncr:NCU05081"/>
<proteinExistence type="predicted"/>
<dbReference type="AlphaFoldDB" id="Q7RWK3"/>
<feature type="compositionally biased region" description="Polar residues" evidence="1">
    <location>
        <begin position="259"/>
        <end position="277"/>
    </location>
</feature>
<dbReference type="VEuPathDB" id="FungiDB:NCU05081"/>
<dbReference type="RefSeq" id="XP_956070.1">
    <property type="nucleotide sequence ID" value="XM_950977.1"/>
</dbReference>
<dbReference type="Proteomes" id="UP000001805">
    <property type="component" value="Chromosome 5, Linkage Group VI"/>
</dbReference>
<feature type="compositionally biased region" description="Basic and acidic residues" evidence="1">
    <location>
        <begin position="278"/>
        <end position="290"/>
    </location>
</feature>
<dbReference type="PaxDb" id="5141-EFNCRP00000001469"/>
<dbReference type="InterPro" id="IPR056009">
    <property type="entry name" value="DUF7587"/>
</dbReference>
<dbReference type="PANTHER" id="PTHR40781:SF1">
    <property type="match status" value="1"/>
</dbReference>
<dbReference type="PANTHER" id="PTHR40781">
    <property type="match status" value="1"/>
</dbReference>
<feature type="region of interest" description="Disordered" evidence="1">
    <location>
        <begin position="243"/>
        <end position="298"/>
    </location>
</feature>
<evidence type="ECO:0000313" key="4">
    <source>
        <dbReference type="Proteomes" id="UP000001805"/>
    </source>
</evidence>
<dbReference type="Pfam" id="PF24494">
    <property type="entry name" value="DUF7587"/>
    <property type="match status" value="1"/>
</dbReference>